<dbReference type="AlphaFoldDB" id="A0A8J2NKA9"/>
<comment type="caution">
    <text evidence="3">The sequence shown here is derived from an EMBL/GenBank/DDBJ whole genome shotgun (WGS) entry which is preliminary data.</text>
</comment>
<evidence type="ECO:0000313" key="3">
    <source>
        <dbReference type="EMBL" id="CAG7677365.1"/>
    </source>
</evidence>
<dbReference type="FunFam" id="3.40.33.10:FF:000010">
    <property type="entry name" value="Predicted protein"/>
    <property type="match status" value="1"/>
</dbReference>
<dbReference type="SMART" id="SM00198">
    <property type="entry name" value="SCP"/>
    <property type="match status" value="1"/>
</dbReference>
<feature type="compositionally biased region" description="Basic and acidic residues" evidence="1">
    <location>
        <begin position="62"/>
        <end position="71"/>
    </location>
</feature>
<feature type="region of interest" description="Disordered" evidence="1">
    <location>
        <begin position="13"/>
        <end position="42"/>
    </location>
</feature>
<evidence type="ECO:0000259" key="2">
    <source>
        <dbReference type="SMART" id="SM00198"/>
    </source>
</evidence>
<feature type="compositionally biased region" description="Polar residues" evidence="1">
    <location>
        <begin position="31"/>
        <end position="42"/>
    </location>
</feature>
<feature type="region of interest" description="Disordered" evidence="1">
    <location>
        <begin position="62"/>
        <end position="94"/>
    </location>
</feature>
<sequence>MAVAVDHFSYAGTMNHKNTNDTLKPPESQHVYANTNPDGTVTKTVTEVNPDARLVTKVEIISERHPDEQKGLHRPALSASEHGSSSLGRRSQHKTISEGKGLIFYAGNRDAQIPVGTSKYAMLVPIEQIPGMQAHARKTSLTTENDFLQDAIMAHNEFRGRHGVGHVTLDIELCKFAQAWANKLSTTGTKSHSLNGFGECLFWRPHGPVSGRDAVIAWYQEGQLFRWNIMDLQHGTNNFTQLIWKNTTRVGIALAAGGHGIYIVANYNPPGNIKGQFRENVLPLLPHPVH</sequence>
<dbReference type="PANTHER" id="PTHR10334">
    <property type="entry name" value="CYSTEINE-RICH SECRETORY PROTEIN-RELATED"/>
    <property type="match status" value="1"/>
</dbReference>
<dbReference type="Proteomes" id="UP000708208">
    <property type="component" value="Unassembled WGS sequence"/>
</dbReference>
<proteinExistence type="predicted"/>
<feature type="domain" description="SCP" evidence="2">
    <location>
        <begin position="146"/>
        <end position="275"/>
    </location>
</feature>
<dbReference type="CDD" id="cd05382">
    <property type="entry name" value="CAP_GAPR1-like"/>
    <property type="match status" value="1"/>
</dbReference>
<evidence type="ECO:0000313" key="4">
    <source>
        <dbReference type="Proteomes" id="UP000708208"/>
    </source>
</evidence>
<gene>
    <name evidence="3" type="ORF">AFUS01_LOCUS2463</name>
</gene>
<accession>A0A8J2NKA9</accession>
<dbReference type="EMBL" id="CAJVCH010014107">
    <property type="protein sequence ID" value="CAG7677365.1"/>
    <property type="molecule type" value="Genomic_DNA"/>
</dbReference>
<dbReference type="OrthoDB" id="337038at2759"/>
<dbReference type="InterPro" id="IPR014044">
    <property type="entry name" value="CAP_dom"/>
</dbReference>
<organism evidence="3 4">
    <name type="scientific">Allacma fusca</name>
    <dbReference type="NCBI Taxonomy" id="39272"/>
    <lineage>
        <taxon>Eukaryota</taxon>
        <taxon>Metazoa</taxon>
        <taxon>Ecdysozoa</taxon>
        <taxon>Arthropoda</taxon>
        <taxon>Hexapoda</taxon>
        <taxon>Collembola</taxon>
        <taxon>Symphypleona</taxon>
        <taxon>Sminthuridae</taxon>
        <taxon>Allacma</taxon>
    </lineage>
</organism>
<evidence type="ECO:0000256" key="1">
    <source>
        <dbReference type="SAM" id="MobiDB-lite"/>
    </source>
</evidence>
<dbReference type="InterPro" id="IPR001283">
    <property type="entry name" value="CRISP-related"/>
</dbReference>
<dbReference type="Pfam" id="PF00188">
    <property type="entry name" value="CAP"/>
    <property type="match status" value="1"/>
</dbReference>
<dbReference type="InterPro" id="IPR034113">
    <property type="entry name" value="SCP_GAPR1-like"/>
</dbReference>
<keyword evidence="4" id="KW-1185">Reference proteome</keyword>
<protein>
    <recommendedName>
        <fullName evidence="2">SCP domain-containing protein</fullName>
    </recommendedName>
</protein>
<reference evidence="3" key="1">
    <citation type="submission" date="2021-06" db="EMBL/GenBank/DDBJ databases">
        <authorList>
            <person name="Hodson N. C."/>
            <person name="Mongue J. A."/>
            <person name="Jaron S. K."/>
        </authorList>
    </citation>
    <scope>NUCLEOTIDE SEQUENCE</scope>
</reference>
<name>A0A8J2NKA9_9HEXA</name>